<gene>
    <name evidence="1" type="ORF">TUM19329_00680</name>
</gene>
<name>A0A6F8T0K7_9GAMM</name>
<keyword evidence="2" id="KW-1185">Reference proteome</keyword>
<reference evidence="1" key="1">
    <citation type="journal article" date="2020" name="Microbiol. Resour. Announc.">
        <title>Complete Genome Sequence of Novel Psychrotolerant Legionella Strain TUM19329, Isolated from Antarctic Lake Sediment.</title>
        <authorList>
            <person name="Shimada S."/>
            <person name="Nakai R."/>
            <person name="Aoki K."/>
            <person name="Shimoeda N."/>
            <person name="Ohno G."/>
            <person name="Miyazaki Y."/>
            <person name="Kudoh S."/>
            <person name="Imura S."/>
            <person name="Watanabe K."/>
            <person name="Ishii Y."/>
            <person name="Tateda K."/>
        </authorList>
    </citation>
    <scope>NUCLEOTIDE SEQUENCE [LARGE SCALE GENOMIC DNA]</scope>
    <source>
        <strain evidence="1">TUM19329</strain>
    </source>
</reference>
<dbReference type="EMBL" id="AP022839">
    <property type="protein sequence ID" value="BCA93707.1"/>
    <property type="molecule type" value="Genomic_DNA"/>
</dbReference>
<protein>
    <recommendedName>
        <fullName evidence="3">Phage-related protein</fullName>
    </recommendedName>
</protein>
<sequence>MSKITKKPKEYVVFNGSKFVIEWYFDCKGHSGSLDYFESLSDDEQIKALGLFELMGNIGSIRNKTKFNYEEDKIYAFKPQPHRFLCFFFSGGKIIITNAFHKKTNKLPKGEKEKALKCKDEYELRIQRGDYYE</sequence>
<proteinExistence type="predicted"/>
<dbReference type="RefSeq" id="WP_173235507.1">
    <property type="nucleotide sequence ID" value="NZ_AP022839.1"/>
</dbReference>
<dbReference type="KEGG" id="lant:TUM19329_00680"/>
<dbReference type="InterPro" id="IPR009241">
    <property type="entry name" value="HigB-like"/>
</dbReference>
<evidence type="ECO:0000313" key="2">
    <source>
        <dbReference type="Proteomes" id="UP000502894"/>
    </source>
</evidence>
<dbReference type="Proteomes" id="UP000502894">
    <property type="component" value="Chromosome"/>
</dbReference>
<evidence type="ECO:0008006" key="3">
    <source>
        <dbReference type="Google" id="ProtNLM"/>
    </source>
</evidence>
<accession>A0A6F8T0K7</accession>
<evidence type="ECO:0000313" key="1">
    <source>
        <dbReference type="EMBL" id="BCA93707.1"/>
    </source>
</evidence>
<dbReference type="Pfam" id="PF05973">
    <property type="entry name" value="Gp49"/>
    <property type="match status" value="1"/>
</dbReference>
<organism evidence="1 2">
    <name type="scientific">Legionella antarctica</name>
    <dbReference type="NCBI Taxonomy" id="2708020"/>
    <lineage>
        <taxon>Bacteria</taxon>
        <taxon>Pseudomonadati</taxon>
        <taxon>Pseudomonadota</taxon>
        <taxon>Gammaproteobacteria</taxon>
        <taxon>Legionellales</taxon>
        <taxon>Legionellaceae</taxon>
        <taxon>Legionella</taxon>
    </lineage>
</organism>
<dbReference type="AlphaFoldDB" id="A0A6F8T0K7"/>